<dbReference type="PANTHER" id="PTHR10434:SF55">
    <property type="entry name" value="POSSIBLE ACYLTRANSFERASE"/>
    <property type="match status" value="1"/>
</dbReference>
<reference evidence="4 5" key="1">
    <citation type="submission" date="2020-07" db="EMBL/GenBank/DDBJ databases">
        <title>Sequencing the genomes of 1000 actinobacteria strains.</title>
        <authorList>
            <person name="Klenk H.-P."/>
        </authorList>
    </citation>
    <scope>NUCLEOTIDE SEQUENCE [LARGE SCALE GENOMIC DNA]</scope>
    <source>
        <strain evidence="4 5">DSM 18448</strain>
    </source>
</reference>
<dbReference type="InterPro" id="IPR002123">
    <property type="entry name" value="Plipid/glycerol_acylTrfase"/>
</dbReference>
<dbReference type="GO" id="GO:0006654">
    <property type="term" value="P:phosphatidic acid biosynthetic process"/>
    <property type="evidence" value="ECO:0007669"/>
    <property type="project" value="TreeGrafter"/>
</dbReference>
<dbReference type="PANTHER" id="PTHR10434">
    <property type="entry name" value="1-ACYL-SN-GLYCEROL-3-PHOSPHATE ACYLTRANSFERASE"/>
    <property type="match status" value="1"/>
</dbReference>
<dbReference type="CDD" id="cd07989">
    <property type="entry name" value="LPLAT_AGPAT-like"/>
    <property type="match status" value="1"/>
</dbReference>
<gene>
    <name evidence="4" type="ORF">F4554_001962</name>
</gene>
<keyword evidence="2 4" id="KW-0012">Acyltransferase</keyword>
<dbReference type="RefSeq" id="WP_337795945.1">
    <property type="nucleotide sequence ID" value="NZ_BAAARR010000038.1"/>
</dbReference>
<sequence length="255" mass="28255">MRIDEEDSVPLPRTGRAYDIAVGAIRPAMVAFTRRDWRGGEHVPREGGFIAVTNHLSYFDPIALGHFLHEQGRAVRFLAKASLFDVPVLGRFLRSAGQIPVHREKRTAGDALKEACQAVDRGECVVVYPEGTITRDPDLWPMIGKTGAVRIALRTGCEIVPIAQWGAQDVLLPYAKVPRLLPRKTMRMQAGPAFDLSAYRDVPFTPTLLKKATNELMDVLTRMVAGLRHEAPPAVRFDPGKTGLPSIGNPYKRRI</sequence>
<organism evidence="4 5">
    <name type="scientific">Actinopolymorpha rutila</name>
    <dbReference type="NCBI Taxonomy" id="446787"/>
    <lineage>
        <taxon>Bacteria</taxon>
        <taxon>Bacillati</taxon>
        <taxon>Actinomycetota</taxon>
        <taxon>Actinomycetes</taxon>
        <taxon>Propionibacteriales</taxon>
        <taxon>Actinopolymorphaceae</taxon>
        <taxon>Actinopolymorpha</taxon>
    </lineage>
</organism>
<dbReference type="GO" id="GO:0003841">
    <property type="term" value="F:1-acylglycerol-3-phosphate O-acyltransferase activity"/>
    <property type="evidence" value="ECO:0007669"/>
    <property type="project" value="TreeGrafter"/>
</dbReference>
<evidence type="ECO:0000313" key="4">
    <source>
        <dbReference type="EMBL" id="NYH89324.1"/>
    </source>
</evidence>
<name>A0A852Z8Q4_9ACTN</name>
<evidence type="ECO:0000256" key="1">
    <source>
        <dbReference type="ARBA" id="ARBA00022679"/>
    </source>
</evidence>
<evidence type="ECO:0000313" key="5">
    <source>
        <dbReference type="Proteomes" id="UP000579605"/>
    </source>
</evidence>
<dbReference type="AlphaFoldDB" id="A0A852Z8Q4"/>
<protein>
    <submittedName>
        <fullName evidence="4">1-acyl-sn-glycerol-3-phosphate acyltransferase</fullName>
    </submittedName>
</protein>
<evidence type="ECO:0000256" key="2">
    <source>
        <dbReference type="ARBA" id="ARBA00023315"/>
    </source>
</evidence>
<keyword evidence="5" id="KW-1185">Reference proteome</keyword>
<dbReference type="EMBL" id="JACBZH010000001">
    <property type="protein sequence ID" value="NYH89324.1"/>
    <property type="molecule type" value="Genomic_DNA"/>
</dbReference>
<dbReference type="Proteomes" id="UP000579605">
    <property type="component" value="Unassembled WGS sequence"/>
</dbReference>
<dbReference type="GO" id="GO:0005886">
    <property type="term" value="C:plasma membrane"/>
    <property type="evidence" value="ECO:0007669"/>
    <property type="project" value="TreeGrafter"/>
</dbReference>
<comment type="caution">
    <text evidence="4">The sequence shown here is derived from an EMBL/GenBank/DDBJ whole genome shotgun (WGS) entry which is preliminary data.</text>
</comment>
<dbReference type="Pfam" id="PF01553">
    <property type="entry name" value="Acyltransferase"/>
    <property type="match status" value="1"/>
</dbReference>
<accession>A0A852Z8Q4</accession>
<proteinExistence type="predicted"/>
<feature type="domain" description="Phospholipid/glycerol acyltransferase" evidence="3">
    <location>
        <begin position="49"/>
        <end position="167"/>
    </location>
</feature>
<dbReference type="SMART" id="SM00563">
    <property type="entry name" value="PlsC"/>
    <property type="match status" value="1"/>
</dbReference>
<keyword evidence="1 4" id="KW-0808">Transferase</keyword>
<evidence type="ECO:0000259" key="3">
    <source>
        <dbReference type="SMART" id="SM00563"/>
    </source>
</evidence>
<dbReference type="SUPFAM" id="SSF69593">
    <property type="entry name" value="Glycerol-3-phosphate (1)-acyltransferase"/>
    <property type="match status" value="1"/>
</dbReference>